<protein>
    <recommendedName>
        <fullName evidence="3">Lignostilbene-alpha,beta-dioxygenase</fullName>
    </recommendedName>
</protein>
<reference evidence="1 2" key="1">
    <citation type="journal article" date="2016" name="Front. Microbiol.">
        <title>Genomic Resource of Rice Seed Associated Bacteria.</title>
        <authorList>
            <person name="Midha S."/>
            <person name="Bansal K."/>
            <person name="Sharma S."/>
            <person name="Kumar N."/>
            <person name="Patil P.P."/>
            <person name="Chaudhry V."/>
            <person name="Patil P.B."/>
        </authorList>
    </citation>
    <scope>NUCLEOTIDE SEQUENCE [LARGE SCALE GENOMIC DNA]</scope>
    <source>
        <strain evidence="1 2">NS220</strain>
    </source>
</reference>
<evidence type="ECO:0000313" key="1">
    <source>
        <dbReference type="EMBL" id="KTR95254.1"/>
    </source>
</evidence>
<evidence type="ECO:0000313" key="2">
    <source>
        <dbReference type="Proteomes" id="UP000075025"/>
    </source>
</evidence>
<dbReference type="OrthoDB" id="5082526at2"/>
<organism evidence="1 2">
    <name type="scientific">Microbacterium testaceum</name>
    <name type="common">Aureobacterium testaceum</name>
    <name type="synonym">Brevibacterium testaceum</name>
    <dbReference type="NCBI Taxonomy" id="2033"/>
    <lineage>
        <taxon>Bacteria</taxon>
        <taxon>Bacillati</taxon>
        <taxon>Actinomycetota</taxon>
        <taxon>Actinomycetes</taxon>
        <taxon>Micrococcales</taxon>
        <taxon>Microbacteriaceae</taxon>
        <taxon>Microbacterium</taxon>
    </lineage>
</organism>
<accession>A0A147EYK0</accession>
<comment type="caution">
    <text evidence="1">The sequence shown here is derived from an EMBL/GenBank/DDBJ whole genome shotgun (WGS) entry which is preliminary data.</text>
</comment>
<name>A0A147EYK0_MICTE</name>
<dbReference type="AlphaFoldDB" id="A0A147EYK0"/>
<dbReference type="PATRIC" id="fig|2033.6.peg.2297"/>
<proteinExistence type="predicted"/>
<dbReference type="Proteomes" id="UP000075025">
    <property type="component" value="Unassembled WGS sequence"/>
</dbReference>
<evidence type="ECO:0008006" key="3">
    <source>
        <dbReference type="Google" id="ProtNLM"/>
    </source>
</evidence>
<sequence length="106" mass="10783">MTDITPAALAPRVDLAVTATEGVREMYSARPVVARALEHVVDAEGSLAAVDDADGARSITVCIGVSTQDDTVAVASAVATAVRGTDETAVPARVRVRVARLVAPAS</sequence>
<dbReference type="EMBL" id="LDRT01000037">
    <property type="protein sequence ID" value="KTR95254.1"/>
    <property type="molecule type" value="Genomic_DNA"/>
</dbReference>
<dbReference type="RefSeq" id="WP_058623288.1">
    <property type="nucleotide sequence ID" value="NZ_LDRT01000037.1"/>
</dbReference>
<gene>
    <name evidence="1" type="ORF">NS220_06600</name>
</gene>